<dbReference type="Proteomes" id="UP000007801">
    <property type="component" value="Unassembled WGS sequence"/>
</dbReference>
<dbReference type="PANTHER" id="PTHR12630:SF1">
    <property type="entry name" value="GLUCOSIDASE 2 SUBUNIT BETA"/>
    <property type="match status" value="1"/>
</dbReference>
<dbReference type="STRING" id="7217.B3LW95"/>
<dbReference type="HOGENOM" id="CLU_077848_0_0_1"/>
<reference evidence="3 4" key="1">
    <citation type="journal article" date="2007" name="Nature">
        <title>Evolution of genes and genomes on the Drosophila phylogeny.</title>
        <authorList>
            <consortium name="Drosophila 12 Genomes Consortium"/>
            <person name="Clark A.G."/>
            <person name="Eisen M.B."/>
            <person name="Smith D.R."/>
            <person name="Bergman C.M."/>
            <person name="Oliver B."/>
            <person name="Markow T.A."/>
            <person name="Kaufman T.C."/>
            <person name="Kellis M."/>
            <person name="Gelbart W."/>
            <person name="Iyer V.N."/>
            <person name="Pollard D.A."/>
            <person name="Sackton T.B."/>
            <person name="Larracuente A.M."/>
            <person name="Singh N.D."/>
            <person name="Abad J.P."/>
            <person name="Abt D.N."/>
            <person name="Adryan B."/>
            <person name="Aguade M."/>
            <person name="Akashi H."/>
            <person name="Anderson W.W."/>
            <person name="Aquadro C.F."/>
            <person name="Ardell D.H."/>
            <person name="Arguello R."/>
            <person name="Artieri C.G."/>
            <person name="Barbash D.A."/>
            <person name="Barker D."/>
            <person name="Barsanti P."/>
            <person name="Batterham P."/>
            <person name="Batzoglou S."/>
            <person name="Begun D."/>
            <person name="Bhutkar A."/>
            <person name="Blanco E."/>
            <person name="Bosak S.A."/>
            <person name="Bradley R.K."/>
            <person name="Brand A.D."/>
            <person name="Brent M.R."/>
            <person name="Brooks A.N."/>
            <person name="Brown R.H."/>
            <person name="Butlin R.K."/>
            <person name="Caggese C."/>
            <person name="Calvi B.R."/>
            <person name="Bernardo de Carvalho A."/>
            <person name="Caspi A."/>
            <person name="Castrezana S."/>
            <person name="Celniker S.E."/>
            <person name="Chang J.L."/>
            <person name="Chapple C."/>
            <person name="Chatterji S."/>
            <person name="Chinwalla A."/>
            <person name="Civetta A."/>
            <person name="Clifton S.W."/>
            <person name="Comeron J.M."/>
            <person name="Costello J.C."/>
            <person name="Coyne J.A."/>
            <person name="Daub J."/>
            <person name="David R.G."/>
            <person name="Delcher A.L."/>
            <person name="Delehaunty K."/>
            <person name="Do C.B."/>
            <person name="Ebling H."/>
            <person name="Edwards K."/>
            <person name="Eickbush T."/>
            <person name="Evans J.D."/>
            <person name="Filipski A."/>
            <person name="Findeiss S."/>
            <person name="Freyhult E."/>
            <person name="Fulton L."/>
            <person name="Fulton R."/>
            <person name="Garcia A.C."/>
            <person name="Gardiner A."/>
            <person name="Garfield D.A."/>
            <person name="Garvin B.E."/>
            <person name="Gibson G."/>
            <person name="Gilbert D."/>
            <person name="Gnerre S."/>
            <person name="Godfrey J."/>
            <person name="Good R."/>
            <person name="Gotea V."/>
            <person name="Gravely B."/>
            <person name="Greenberg A.J."/>
            <person name="Griffiths-Jones S."/>
            <person name="Gross S."/>
            <person name="Guigo R."/>
            <person name="Gustafson E.A."/>
            <person name="Haerty W."/>
            <person name="Hahn M.W."/>
            <person name="Halligan D.L."/>
            <person name="Halpern A.L."/>
            <person name="Halter G.M."/>
            <person name="Han M.V."/>
            <person name="Heger A."/>
            <person name="Hillier L."/>
            <person name="Hinrichs A.S."/>
            <person name="Holmes I."/>
            <person name="Hoskins R.A."/>
            <person name="Hubisz M.J."/>
            <person name="Hultmark D."/>
            <person name="Huntley M.A."/>
            <person name="Jaffe D.B."/>
            <person name="Jagadeeshan S."/>
            <person name="Jeck W.R."/>
            <person name="Johnson J."/>
            <person name="Jones C.D."/>
            <person name="Jordan W.C."/>
            <person name="Karpen G.H."/>
            <person name="Kataoka E."/>
            <person name="Keightley P.D."/>
            <person name="Kheradpour P."/>
            <person name="Kirkness E.F."/>
            <person name="Koerich L.B."/>
            <person name="Kristiansen K."/>
            <person name="Kudrna D."/>
            <person name="Kulathinal R.J."/>
            <person name="Kumar S."/>
            <person name="Kwok R."/>
            <person name="Lander E."/>
            <person name="Langley C.H."/>
            <person name="Lapoint R."/>
            <person name="Lazzaro B.P."/>
            <person name="Lee S.J."/>
            <person name="Levesque L."/>
            <person name="Li R."/>
            <person name="Lin C.F."/>
            <person name="Lin M.F."/>
            <person name="Lindblad-Toh K."/>
            <person name="Llopart A."/>
            <person name="Long M."/>
            <person name="Low L."/>
            <person name="Lozovsky E."/>
            <person name="Lu J."/>
            <person name="Luo M."/>
            <person name="Machado C.A."/>
            <person name="Makalowski W."/>
            <person name="Marzo M."/>
            <person name="Matsuda M."/>
            <person name="Matzkin L."/>
            <person name="McAllister B."/>
            <person name="McBride C.S."/>
            <person name="McKernan B."/>
            <person name="McKernan K."/>
            <person name="Mendez-Lago M."/>
            <person name="Minx P."/>
            <person name="Mollenhauer M.U."/>
            <person name="Montooth K."/>
            <person name="Mount S.M."/>
            <person name="Mu X."/>
            <person name="Myers E."/>
            <person name="Negre B."/>
            <person name="Newfeld S."/>
            <person name="Nielsen R."/>
            <person name="Noor M.A."/>
            <person name="O'Grady P."/>
            <person name="Pachter L."/>
            <person name="Papaceit M."/>
            <person name="Parisi M.J."/>
            <person name="Parisi M."/>
            <person name="Parts L."/>
            <person name="Pedersen J.S."/>
            <person name="Pesole G."/>
            <person name="Phillippy A.M."/>
            <person name="Ponting C.P."/>
            <person name="Pop M."/>
            <person name="Porcelli D."/>
            <person name="Powell J.R."/>
            <person name="Prohaska S."/>
            <person name="Pruitt K."/>
            <person name="Puig M."/>
            <person name="Quesneville H."/>
            <person name="Ram K.R."/>
            <person name="Rand D."/>
            <person name="Rasmussen M.D."/>
            <person name="Reed L.K."/>
            <person name="Reenan R."/>
            <person name="Reily A."/>
            <person name="Remington K.A."/>
            <person name="Rieger T.T."/>
            <person name="Ritchie M.G."/>
            <person name="Robin C."/>
            <person name="Rogers Y.H."/>
            <person name="Rohde C."/>
            <person name="Rozas J."/>
            <person name="Rubenfield M.J."/>
            <person name="Ruiz A."/>
            <person name="Russo S."/>
            <person name="Salzberg S.L."/>
            <person name="Sanchez-Gracia A."/>
            <person name="Saranga D.J."/>
            <person name="Sato H."/>
            <person name="Schaeffer S.W."/>
            <person name="Schatz M.C."/>
            <person name="Schlenke T."/>
            <person name="Schwartz R."/>
            <person name="Segarra C."/>
            <person name="Singh R.S."/>
            <person name="Sirot L."/>
            <person name="Sirota M."/>
            <person name="Sisneros N.B."/>
            <person name="Smith C.D."/>
            <person name="Smith T.F."/>
            <person name="Spieth J."/>
            <person name="Stage D.E."/>
            <person name="Stark A."/>
            <person name="Stephan W."/>
            <person name="Strausberg R.L."/>
            <person name="Strempel S."/>
            <person name="Sturgill D."/>
            <person name="Sutton G."/>
            <person name="Sutton G.G."/>
            <person name="Tao W."/>
            <person name="Teichmann S."/>
            <person name="Tobari Y.N."/>
            <person name="Tomimura Y."/>
            <person name="Tsolas J.M."/>
            <person name="Valente V.L."/>
            <person name="Venter E."/>
            <person name="Venter J.C."/>
            <person name="Vicario S."/>
            <person name="Vieira F.G."/>
            <person name="Vilella A.J."/>
            <person name="Villasante A."/>
            <person name="Walenz B."/>
            <person name="Wang J."/>
            <person name="Wasserman M."/>
            <person name="Watts T."/>
            <person name="Wilson D."/>
            <person name="Wilson R.K."/>
            <person name="Wing R.A."/>
            <person name="Wolfner M.F."/>
            <person name="Wong A."/>
            <person name="Wong G.K."/>
            <person name="Wu C.I."/>
            <person name="Wu G."/>
            <person name="Yamamoto D."/>
            <person name="Yang H.P."/>
            <person name="Yang S.P."/>
            <person name="Yorke J.A."/>
            <person name="Yoshida K."/>
            <person name="Zdobnov E."/>
            <person name="Zhang P."/>
            <person name="Zhang Y."/>
            <person name="Zimin A.V."/>
            <person name="Baldwin J."/>
            <person name="Abdouelleil A."/>
            <person name="Abdulkadir J."/>
            <person name="Abebe A."/>
            <person name="Abera B."/>
            <person name="Abreu J."/>
            <person name="Acer S.C."/>
            <person name="Aftuck L."/>
            <person name="Alexander A."/>
            <person name="An P."/>
            <person name="Anderson E."/>
            <person name="Anderson S."/>
            <person name="Arachi H."/>
            <person name="Azer M."/>
            <person name="Bachantsang P."/>
            <person name="Barry A."/>
            <person name="Bayul T."/>
            <person name="Berlin A."/>
            <person name="Bessette D."/>
            <person name="Bloom T."/>
            <person name="Blye J."/>
            <person name="Boguslavskiy L."/>
            <person name="Bonnet C."/>
            <person name="Boukhgalter B."/>
            <person name="Bourzgui I."/>
            <person name="Brown A."/>
            <person name="Cahill P."/>
            <person name="Channer S."/>
            <person name="Cheshatsang Y."/>
            <person name="Chuda L."/>
            <person name="Citroen M."/>
            <person name="Collymore A."/>
            <person name="Cooke P."/>
            <person name="Costello M."/>
            <person name="D'Aco K."/>
            <person name="Daza R."/>
            <person name="De Haan G."/>
            <person name="DeGray S."/>
            <person name="DeMaso C."/>
            <person name="Dhargay N."/>
            <person name="Dooley K."/>
            <person name="Dooley E."/>
            <person name="Doricent M."/>
            <person name="Dorje P."/>
            <person name="Dorjee K."/>
            <person name="Dupes A."/>
            <person name="Elong R."/>
            <person name="Falk J."/>
            <person name="Farina A."/>
            <person name="Faro S."/>
            <person name="Ferguson D."/>
            <person name="Fisher S."/>
            <person name="Foley C.D."/>
            <person name="Franke A."/>
            <person name="Friedrich D."/>
            <person name="Gadbois L."/>
            <person name="Gearin G."/>
            <person name="Gearin C.R."/>
            <person name="Giannoukos G."/>
            <person name="Goode T."/>
            <person name="Graham J."/>
            <person name="Grandbois E."/>
            <person name="Grewal S."/>
            <person name="Gyaltsen K."/>
            <person name="Hafez N."/>
            <person name="Hagos B."/>
            <person name="Hall J."/>
            <person name="Henson C."/>
            <person name="Hollinger A."/>
            <person name="Honan T."/>
            <person name="Huard M.D."/>
            <person name="Hughes L."/>
            <person name="Hurhula B."/>
            <person name="Husby M.E."/>
            <person name="Kamat A."/>
            <person name="Kanga B."/>
            <person name="Kashin S."/>
            <person name="Khazanovich D."/>
            <person name="Kisner P."/>
            <person name="Lance K."/>
            <person name="Lara M."/>
            <person name="Lee W."/>
            <person name="Lennon N."/>
            <person name="Letendre F."/>
            <person name="LeVine R."/>
            <person name="Lipovsky A."/>
            <person name="Liu X."/>
            <person name="Liu J."/>
            <person name="Liu S."/>
            <person name="Lokyitsang T."/>
            <person name="Lokyitsang Y."/>
            <person name="Lubonja R."/>
            <person name="Lui A."/>
            <person name="MacDonald P."/>
            <person name="Magnisalis V."/>
            <person name="Maru K."/>
            <person name="Matthews C."/>
            <person name="McCusker W."/>
            <person name="McDonough S."/>
            <person name="Mehta T."/>
            <person name="Meldrim J."/>
            <person name="Meneus L."/>
            <person name="Mihai O."/>
            <person name="Mihalev A."/>
            <person name="Mihova T."/>
            <person name="Mittelman R."/>
            <person name="Mlenga V."/>
            <person name="Montmayeur A."/>
            <person name="Mulrain L."/>
            <person name="Navidi A."/>
            <person name="Naylor J."/>
            <person name="Negash T."/>
            <person name="Nguyen T."/>
            <person name="Nguyen N."/>
            <person name="Nicol R."/>
            <person name="Norbu C."/>
            <person name="Norbu N."/>
            <person name="Novod N."/>
            <person name="O'Neill B."/>
            <person name="Osman S."/>
            <person name="Markiewicz E."/>
            <person name="Oyono O.L."/>
            <person name="Patti C."/>
            <person name="Phunkhang P."/>
            <person name="Pierre F."/>
            <person name="Priest M."/>
            <person name="Raghuraman S."/>
            <person name="Rege F."/>
            <person name="Reyes R."/>
            <person name="Rise C."/>
            <person name="Rogov P."/>
            <person name="Ross K."/>
            <person name="Ryan E."/>
            <person name="Settipalli S."/>
            <person name="Shea T."/>
            <person name="Sherpa N."/>
            <person name="Shi L."/>
            <person name="Shih D."/>
            <person name="Sparrow T."/>
            <person name="Spaulding J."/>
            <person name="Stalker J."/>
            <person name="Stange-Thomann N."/>
            <person name="Stavropoulos S."/>
            <person name="Stone C."/>
            <person name="Strader C."/>
            <person name="Tesfaye S."/>
            <person name="Thomson T."/>
            <person name="Thoulutsang Y."/>
            <person name="Thoulutsang D."/>
            <person name="Topham K."/>
            <person name="Topping I."/>
            <person name="Tsamla T."/>
            <person name="Vassiliev H."/>
            <person name="Vo A."/>
            <person name="Wangchuk T."/>
            <person name="Wangdi T."/>
            <person name="Weiand M."/>
            <person name="Wilkinson J."/>
            <person name="Wilson A."/>
            <person name="Yadav S."/>
            <person name="Young G."/>
            <person name="Yu Q."/>
            <person name="Zembek L."/>
            <person name="Zhong D."/>
            <person name="Zimmer A."/>
            <person name="Zwirko Z."/>
            <person name="Jaffe D.B."/>
            <person name="Alvarez P."/>
            <person name="Brockman W."/>
            <person name="Butler J."/>
            <person name="Chin C."/>
            <person name="Gnerre S."/>
            <person name="Grabherr M."/>
            <person name="Kleber M."/>
            <person name="Mauceli E."/>
            <person name="MacCallum I."/>
        </authorList>
    </citation>
    <scope>NUCLEOTIDE SEQUENCE [LARGE SCALE GENOMIC DNA]</scope>
    <source>
        <strain evidence="4">Tucson 14024-0371.13</strain>
    </source>
</reference>
<evidence type="ECO:0000256" key="1">
    <source>
        <dbReference type="SAM" id="Phobius"/>
    </source>
</evidence>
<dbReference type="InterPro" id="IPR028146">
    <property type="entry name" value="PRKCSH_N"/>
</dbReference>
<dbReference type="PANTHER" id="PTHR12630">
    <property type="entry name" value="N-LINKED OLIGOSACCHARIDE PROCESSING"/>
    <property type="match status" value="1"/>
</dbReference>
<dbReference type="FunCoup" id="B3LW95">
    <property type="interactions" value="49"/>
</dbReference>
<evidence type="ECO:0000313" key="4">
    <source>
        <dbReference type="Proteomes" id="UP000007801"/>
    </source>
</evidence>
<gene>
    <name evidence="3" type="primary">Dana\GF16904</name>
    <name evidence="3" type="synonym">dana_GLEANR_18170</name>
    <name evidence="3" type="ORF">GF16904</name>
</gene>
<dbReference type="SMR" id="B3LW95"/>
<dbReference type="OMA" id="YCDCEDD"/>
<feature type="transmembrane region" description="Helical" evidence="1">
    <location>
        <begin position="21"/>
        <end position="41"/>
    </location>
</feature>
<dbReference type="GO" id="GO:0006491">
    <property type="term" value="P:N-glycan processing"/>
    <property type="evidence" value="ECO:0007669"/>
    <property type="project" value="TreeGrafter"/>
</dbReference>
<dbReference type="InterPro" id="IPR039794">
    <property type="entry name" value="Gtb1-like"/>
</dbReference>
<dbReference type="Pfam" id="PF12999">
    <property type="entry name" value="PRKCSH-like"/>
    <property type="match status" value="1"/>
</dbReference>
<dbReference type="OrthoDB" id="28322at2759"/>
<keyword evidence="1" id="KW-0472">Membrane</keyword>
<dbReference type="PhylomeDB" id="B3LW95"/>
<dbReference type="KEGG" id="dan:6499697"/>
<dbReference type="AlphaFoldDB" id="B3LW95"/>
<evidence type="ECO:0000259" key="2">
    <source>
        <dbReference type="Pfam" id="PF12999"/>
    </source>
</evidence>
<name>B3LW95_DROAN</name>
<dbReference type="InParanoid" id="B3LW95"/>
<dbReference type="GeneID" id="6499697"/>
<organism evidence="3 4">
    <name type="scientific">Drosophila ananassae</name>
    <name type="common">Fruit fly</name>
    <dbReference type="NCBI Taxonomy" id="7217"/>
    <lineage>
        <taxon>Eukaryota</taxon>
        <taxon>Metazoa</taxon>
        <taxon>Ecdysozoa</taxon>
        <taxon>Arthropoda</taxon>
        <taxon>Hexapoda</taxon>
        <taxon>Insecta</taxon>
        <taxon>Pterygota</taxon>
        <taxon>Neoptera</taxon>
        <taxon>Endopterygota</taxon>
        <taxon>Diptera</taxon>
        <taxon>Brachycera</taxon>
        <taxon>Muscomorpha</taxon>
        <taxon>Ephydroidea</taxon>
        <taxon>Drosophilidae</taxon>
        <taxon>Drosophila</taxon>
        <taxon>Sophophora</taxon>
    </lineage>
</organism>
<dbReference type="GO" id="GO:0017177">
    <property type="term" value="C:glucosidase II complex"/>
    <property type="evidence" value="ECO:0007669"/>
    <property type="project" value="TreeGrafter"/>
</dbReference>
<dbReference type="eggNOG" id="KOG2397">
    <property type="taxonomic scope" value="Eukaryota"/>
</dbReference>
<accession>B3LW95</accession>
<keyword evidence="4" id="KW-1185">Reference proteome</keyword>
<dbReference type="EMBL" id="CH902617">
    <property type="protein sequence ID" value="EDV42673.1"/>
    <property type="molecule type" value="Genomic_DNA"/>
</dbReference>
<keyword evidence="1" id="KW-1133">Transmembrane helix</keyword>
<evidence type="ECO:0000313" key="3">
    <source>
        <dbReference type="EMBL" id="EDV42673.1"/>
    </source>
</evidence>
<proteinExistence type="predicted"/>
<feature type="domain" description="Glucosidase II beta subunit N-terminal" evidence="2">
    <location>
        <begin position="102"/>
        <end position="213"/>
    </location>
</feature>
<keyword evidence="1" id="KW-0812">Transmembrane</keyword>
<protein>
    <submittedName>
        <fullName evidence="3">Uncharacterized protein, isoform A</fullName>
    </submittedName>
</protein>
<sequence>MRKTWVKRENIYYKPFYKQKSKMFLLLIFLVGISFIAYQAFSLNQLPGVPTPWNLQQLRKKHQQMIQSLGKKERDADEFDGGGGGGAGGVAAVPITGQKDEDAIKIVRGTRLFDYDAYKPNFEGKFRCLDGSKEIPFDHLNDNYCDCEGDGSDEPSTNACAKGKFYCRYQKRHFTGRGLDVYVASSRVNDHVCDCCDGSDEWTTDVKCQNDCA</sequence>